<dbReference type="Gene3D" id="3.20.20.70">
    <property type="entry name" value="Aldolase class I"/>
    <property type="match status" value="1"/>
</dbReference>
<dbReference type="RefSeq" id="WP_064583051.1">
    <property type="nucleotide sequence ID" value="NZ_CP015878.1"/>
</dbReference>
<dbReference type="CDD" id="cd04730">
    <property type="entry name" value="NPD_like"/>
    <property type="match status" value="1"/>
</dbReference>
<evidence type="ECO:0000256" key="2">
    <source>
        <dbReference type="ARBA" id="ARBA00022643"/>
    </source>
</evidence>
<dbReference type="InterPro" id="IPR013785">
    <property type="entry name" value="Aldolase_TIM"/>
</dbReference>
<dbReference type="GO" id="GO:0051213">
    <property type="term" value="F:dioxygenase activity"/>
    <property type="evidence" value="ECO:0007669"/>
    <property type="project" value="UniProtKB-KW"/>
</dbReference>
<gene>
    <name evidence="5" type="ORF">A9C11_14445</name>
</gene>
<proteinExistence type="predicted"/>
<evidence type="ECO:0000256" key="1">
    <source>
        <dbReference type="ARBA" id="ARBA00022630"/>
    </source>
</evidence>
<dbReference type="EMBL" id="CP015878">
    <property type="protein sequence ID" value="ANI15106.1"/>
    <property type="molecule type" value="Genomic_DNA"/>
</dbReference>
<feature type="domain" description="DUF6306" evidence="4">
    <location>
        <begin position="338"/>
        <end position="457"/>
    </location>
</feature>
<name>A0A1A9KBC5_9PSED</name>
<organism evidence="5 6">
    <name type="scientific">Pseudomonas citronellolis</name>
    <dbReference type="NCBI Taxonomy" id="53408"/>
    <lineage>
        <taxon>Bacteria</taxon>
        <taxon>Pseudomonadati</taxon>
        <taxon>Pseudomonadota</taxon>
        <taxon>Gammaproteobacteria</taxon>
        <taxon>Pseudomonadales</taxon>
        <taxon>Pseudomonadaceae</taxon>
        <taxon>Pseudomonas</taxon>
    </lineage>
</organism>
<dbReference type="Pfam" id="PF03060">
    <property type="entry name" value="NMO"/>
    <property type="match status" value="1"/>
</dbReference>
<dbReference type="PANTHER" id="PTHR32332">
    <property type="entry name" value="2-NITROPROPANE DIOXYGENASE"/>
    <property type="match status" value="1"/>
</dbReference>
<reference evidence="5 6" key="1">
    <citation type="submission" date="2016-05" db="EMBL/GenBank/DDBJ databases">
        <title>Genome Sequence of Pseudomonas citronellolis Strain SJTE-3, an Estrogens and Persistent Organic Pollutants degradation strain.</title>
        <authorList>
            <person name="Liang R."/>
        </authorList>
    </citation>
    <scope>NUCLEOTIDE SEQUENCE [LARGE SCALE GENOMIC DNA]</scope>
    <source>
        <strain evidence="5 6">SJTE-3</strain>
    </source>
</reference>
<sequence>MPHPALNTPLVELLGCRVPIICAGMGGVARHELVAAVSNAGGFGCLGMVREPVALIRREVAAYRELSHEPFAVNLIPAATPADLLEAQVAVCLELRVPAVALFWDVQADVVRRFKDAGMLVLHQVGHRADAEAALRAGVDVLIAQGVEAGGHVRGQVSTFALVPELVALGEVPVVACGGIASGAAIAAALALGAQGVACGSAFLATDESYAHDYHKRCLVEAEAEQTLLTEAFFRNWPMPAPVRVLPNAVTRGDYANLHERRETPVIGEQDGGPIYLFSTDSPLRGAYGRLEDMPIYAGQSCAQLHDIRPAAERLAQLVAEADASLARLQGGDEDADLIDWLQELLSAERAGARVMLDSVRQTEDPQLLERLHALHQGEAESCRRLRRSLQRLGAEPGRELGAFHAKAMAIEEMAERLRFVARGQRWVARRLAQRLPRIRQAWLREELRAVLRLHRDDA</sequence>
<dbReference type="GO" id="GO:0018580">
    <property type="term" value="F:nitronate monooxygenase activity"/>
    <property type="evidence" value="ECO:0007669"/>
    <property type="project" value="InterPro"/>
</dbReference>
<dbReference type="InterPro" id="IPR046273">
    <property type="entry name" value="DUF6306"/>
</dbReference>
<dbReference type="PANTHER" id="PTHR32332:SF20">
    <property type="entry name" value="2-NITROPROPANE DIOXYGENASE-LIKE PROTEIN"/>
    <property type="match status" value="1"/>
</dbReference>
<dbReference type="AlphaFoldDB" id="A0A1A9KBC5"/>
<dbReference type="Pfam" id="PF19825">
    <property type="entry name" value="DUF6306"/>
    <property type="match status" value="1"/>
</dbReference>
<evidence type="ECO:0000313" key="6">
    <source>
        <dbReference type="Proteomes" id="UP000077748"/>
    </source>
</evidence>
<accession>A0A1A9KBC5</accession>
<keyword evidence="1" id="KW-0285">Flavoprotein</keyword>
<protein>
    <submittedName>
        <fullName evidence="5">2-nitropropane dioxygenase</fullName>
    </submittedName>
</protein>
<evidence type="ECO:0000256" key="3">
    <source>
        <dbReference type="ARBA" id="ARBA00023002"/>
    </source>
</evidence>
<keyword evidence="5" id="KW-0223">Dioxygenase</keyword>
<dbReference type="Proteomes" id="UP000077748">
    <property type="component" value="Chromosome"/>
</dbReference>
<dbReference type="SUPFAM" id="SSF51412">
    <property type="entry name" value="Inosine monophosphate dehydrogenase (IMPDH)"/>
    <property type="match status" value="1"/>
</dbReference>
<evidence type="ECO:0000313" key="5">
    <source>
        <dbReference type="EMBL" id="ANI15106.1"/>
    </source>
</evidence>
<dbReference type="InterPro" id="IPR004136">
    <property type="entry name" value="NMO"/>
</dbReference>
<dbReference type="Gene3D" id="1.20.1260.10">
    <property type="match status" value="1"/>
</dbReference>
<dbReference type="InterPro" id="IPR012347">
    <property type="entry name" value="Ferritin-like"/>
</dbReference>
<keyword evidence="2" id="KW-0288">FMN</keyword>
<evidence type="ECO:0000259" key="4">
    <source>
        <dbReference type="Pfam" id="PF19825"/>
    </source>
</evidence>
<keyword evidence="3" id="KW-0560">Oxidoreductase</keyword>